<dbReference type="InterPro" id="IPR006462">
    <property type="entry name" value="MS5"/>
</dbReference>
<dbReference type="SUPFAM" id="SSF54403">
    <property type="entry name" value="Cystatin/monellin"/>
    <property type="match status" value="1"/>
</dbReference>
<evidence type="ECO:0000256" key="3">
    <source>
        <dbReference type="ARBA" id="ARBA00022704"/>
    </source>
</evidence>
<dbReference type="Gene3D" id="3.10.450.10">
    <property type="match status" value="1"/>
</dbReference>
<evidence type="ECO:0000313" key="5">
    <source>
        <dbReference type="EMBL" id="CAD1839507.1"/>
    </source>
</evidence>
<sequence length="247" mass="28450">MSVRLSIRSACVNIIVIVIVIRGRHRRTSHLSTFLFVVDGTPPSSSLPSLRNVSCGEVSTNSSEEKTLKLESDKSALCQKLPEIEKRKEVREETEEEERRRRVYEYTSSEDDDYVRPDGTRRRTREEWALYYKQIKESEGFDVDPFPGTFEFGLTALTNFEDEGLIKCAKQAIEHFNKENNTSYEFVKIEKTTCIVAAGYWYNITFLANNYKVDDVEARTQTFQAKVWYGLRGDISVSLCRLKPAPS</sequence>
<accession>A0A6V7Q9D6</accession>
<protein>
    <recommendedName>
        <fullName evidence="4">Cystatin domain-containing protein</fullName>
    </recommendedName>
</protein>
<dbReference type="EMBL" id="LR862134">
    <property type="protein sequence ID" value="CAD1839507.1"/>
    <property type="molecule type" value="Genomic_DNA"/>
</dbReference>
<gene>
    <name evidence="5" type="ORF">CB5_LOCUS22718</name>
</gene>
<dbReference type="InterPro" id="IPR000010">
    <property type="entry name" value="Cystatin_dom"/>
</dbReference>
<dbReference type="Pfam" id="PF00031">
    <property type="entry name" value="Cystatin"/>
    <property type="match status" value="1"/>
</dbReference>
<dbReference type="AlphaFoldDB" id="A0A6V7Q9D6"/>
<dbReference type="InterPro" id="IPR046350">
    <property type="entry name" value="Cystatin_sf"/>
</dbReference>
<evidence type="ECO:0000256" key="2">
    <source>
        <dbReference type="ARBA" id="ARBA00022690"/>
    </source>
</evidence>
<dbReference type="PANTHER" id="PTHR31260">
    <property type="entry name" value="CYSTATIN/MONELLIN SUPERFAMILY PROTEIN"/>
    <property type="match status" value="1"/>
</dbReference>
<organism evidence="5">
    <name type="scientific">Ananas comosus var. bracteatus</name>
    <name type="common">red pineapple</name>
    <dbReference type="NCBI Taxonomy" id="296719"/>
    <lineage>
        <taxon>Eukaryota</taxon>
        <taxon>Viridiplantae</taxon>
        <taxon>Streptophyta</taxon>
        <taxon>Embryophyta</taxon>
        <taxon>Tracheophyta</taxon>
        <taxon>Spermatophyta</taxon>
        <taxon>Magnoliopsida</taxon>
        <taxon>Liliopsida</taxon>
        <taxon>Poales</taxon>
        <taxon>Bromeliaceae</taxon>
        <taxon>Bromelioideae</taxon>
        <taxon>Ananas</taxon>
    </lineage>
</organism>
<dbReference type="GO" id="GO:0004869">
    <property type="term" value="F:cysteine-type endopeptidase inhibitor activity"/>
    <property type="evidence" value="ECO:0007669"/>
    <property type="project" value="UniProtKB-KW"/>
</dbReference>
<comment type="similarity">
    <text evidence="1">Belongs to the cystatin family. Phytocystatin subfamily.</text>
</comment>
<proteinExistence type="inferred from homology"/>
<feature type="domain" description="Cystatin" evidence="4">
    <location>
        <begin position="158"/>
        <end position="211"/>
    </location>
</feature>
<dbReference type="PANTHER" id="PTHR31260:SF28">
    <property type="entry name" value="CYSTATIN DOMAIN PROTEIN"/>
    <property type="match status" value="1"/>
</dbReference>
<reference evidence="5" key="1">
    <citation type="submission" date="2020-07" db="EMBL/GenBank/DDBJ databases">
        <authorList>
            <person name="Lin J."/>
        </authorList>
    </citation>
    <scope>NUCLEOTIDE SEQUENCE</scope>
</reference>
<name>A0A6V7Q9D6_ANACO</name>
<evidence type="ECO:0000256" key="1">
    <source>
        <dbReference type="ARBA" id="ARBA00007233"/>
    </source>
</evidence>
<evidence type="ECO:0000259" key="4">
    <source>
        <dbReference type="Pfam" id="PF00031"/>
    </source>
</evidence>
<keyword evidence="2" id="KW-0646">Protease inhibitor</keyword>
<keyword evidence="3" id="KW-0789">Thiol protease inhibitor</keyword>